<sequence length="178" mass="20821">MPLGGRPCRRSPLQGPWLRAIAFYRQPPGKSSSLAGRQFTRRRCIRYKNAFSIPIYTARTGLPGYRYADRLQSGDTAKIDRRRSIEGEIDCRRSMEGEKGKKKKRKRRKRKRRKKKEERRKKRRTRKYTSCHPRPRAVATRGSPARCCRPRPRVARELSSPSPSLVIFLPRGEKDRGD</sequence>
<dbReference type="AlphaFoldDB" id="A0A426XN74"/>
<evidence type="ECO:0000256" key="1">
    <source>
        <dbReference type="SAM" id="MobiDB-lite"/>
    </source>
</evidence>
<gene>
    <name evidence="2" type="ORF">B296_00034794</name>
</gene>
<accession>A0A426XN74</accession>
<organism evidence="2 3">
    <name type="scientific">Ensete ventricosum</name>
    <name type="common">Abyssinian banana</name>
    <name type="synonym">Musa ensete</name>
    <dbReference type="NCBI Taxonomy" id="4639"/>
    <lineage>
        <taxon>Eukaryota</taxon>
        <taxon>Viridiplantae</taxon>
        <taxon>Streptophyta</taxon>
        <taxon>Embryophyta</taxon>
        <taxon>Tracheophyta</taxon>
        <taxon>Spermatophyta</taxon>
        <taxon>Magnoliopsida</taxon>
        <taxon>Liliopsida</taxon>
        <taxon>Zingiberales</taxon>
        <taxon>Musaceae</taxon>
        <taxon>Ensete</taxon>
    </lineage>
</organism>
<feature type="compositionally biased region" description="Basic residues" evidence="1">
    <location>
        <begin position="100"/>
        <end position="135"/>
    </location>
</feature>
<dbReference type="Proteomes" id="UP000287651">
    <property type="component" value="Unassembled WGS sequence"/>
</dbReference>
<proteinExistence type="predicted"/>
<feature type="compositionally biased region" description="Basic and acidic residues" evidence="1">
    <location>
        <begin position="90"/>
        <end position="99"/>
    </location>
</feature>
<reference evidence="2 3" key="1">
    <citation type="journal article" date="2014" name="Agronomy (Basel)">
        <title>A Draft Genome Sequence for Ensete ventricosum, the Drought-Tolerant Tree Against Hunger.</title>
        <authorList>
            <person name="Harrison J."/>
            <person name="Moore K.A."/>
            <person name="Paszkiewicz K."/>
            <person name="Jones T."/>
            <person name="Grant M."/>
            <person name="Ambacheew D."/>
            <person name="Muzemil S."/>
            <person name="Studholme D.J."/>
        </authorList>
    </citation>
    <scope>NUCLEOTIDE SEQUENCE [LARGE SCALE GENOMIC DNA]</scope>
</reference>
<feature type="non-terminal residue" evidence="2">
    <location>
        <position position="178"/>
    </location>
</feature>
<name>A0A426XN74_ENSVE</name>
<evidence type="ECO:0000313" key="2">
    <source>
        <dbReference type="EMBL" id="RRT40900.1"/>
    </source>
</evidence>
<protein>
    <submittedName>
        <fullName evidence="2">Uncharacterized protein</fullName>
    </submittedName>
</protein>
<comment type="caution">
    <text evidence="2">The sequence shown here is derived from an EMBL/GenBank/DDBJ whole genome shotgun (WGS) entry which is preliminary data.</text>
</comment>
<evidence type="ECO:0000313" key="3">
    <source>
        <dbReference type="Proteomes" id="UP000287651"/>
    </source>
</evidence>
<dbReference type="EMBL" id="AMZH03019018">
    <property type="protein sequence ID" value="RRT40900.1"/>
    <property type="molecule type" value="Genomic_DNA"/>
</dbReference>
<feature type="region of interest" description="Disordered" evidence="1">
    <location>
        <begin position="90"/>
        <end position="178"/>
    </location>
</feature>